<dbReference type="EMBL" id="CP051677">
    <property type="protein sequence ID" value="QJD79101.1"/>
    <property type="molecule type" value="Genomic_DNA"/>
</dbReference>
<feature type="transmembrane region" description="Helical" evidence="1">
    <location>
        <begin position="316"/>
        <end position="340"/>
    </location>
</feature>
<feature type="transmembrane region" description="Helical" evidence="1">
    <location>
        <begin position="383"/>
        <end position="403"/>
    </location>
</feature>
<feature type="transmembrane region" description="Helical" evidence="1">
    <location>
        <begin position="220"/>
        <end position="241"/>
    </location>
</feature>
<organism evidence="2 3">
    <name type="scientific">Spirosoma rhododendri</name>
    <dbReference type="NCBI Taxonomy" id="2728024"/>
    <lineage>
        <taxon>Bacteria</taxon>
        <taxon>Pseudomonadati</taxon>
        <taxon>Bacteroidota</taxon>
        <taxon>Cytophagia</taxon>
        <taxon>Cytophagales</taxon>
        <taxon>Cytophagaceae</taxon>
        <taxon>Spirosoma</taxon>
    </lineage>
</organism>
<feature type="transmembrane region" description="Helical" evidence="1">
    <location>
        <begin position="161"/>
        <end position="180"/>
    </location>
</feature>
<accession>A0A7L5DNP2</accession>
<dbReference type="Proteomes" id="UP000501128">
    <property type="component" value="Chromosome"/>
</dbReference>
<evidence type="ECO:0000313" key="2">
    <source>
        <dbReference type="EMBL" id="QJD79101.1"/>
    </source>
</evidence>
<evidence type="ECO:0000256" key="1">
    <source>
        <dbReference type="SAM" id="Phobius"/>
    </source>
</evidence>
<dbReference type="KEGG" id="srho:HH216_12225"/>
<feature type="transmembrane region" description="Helical" evidence="1">
    <location>
        <begin position="352"/>
        <end position="371"/>
    </location>
</feature>
<feature type="transmembrane region" description="Helical" evidence="1">
    <location>
        <begin position="186"/>
        <end position="208"/>
    </location>
</feature>
<feature type="transmembrane region" description="Helical" evidence="1">
    <location>
        <begin position="12"/>
        <end position="31"/>
    </location>
</feature>
<keyword evidence="1" id="KW-1133">Transmembrane helix</keyword>
<feature type="transmembrane region" description="Helical" evidence="1">
    <location>
        <begin position="98"/>
        <end position="115"/>
    </location>
</feature>
<gene>
    <name evidence="2" type="ORF">HH216_12225</name>
</gene>
<keyword evidence="1" id="KW-0472">Membrane</keyword>
<proteinExistence type="predicted"/>
<dbReference type="RefSeq" id="WP_169551068.1">
    <property type="nucleotide sequence ID" value="NZ_CP051677.1"/>
</dbReference>
<protein>
    <submittedName>
        <fullName evidence="2">Uncharacterized protein</fullName>
    </submittedName>
</protein>
<reference evidence="2 3" key="1">
    <citation type="submission" date="2020-04" db="EMBL/GenBank/DDBJ databases">
        <title>Genome sequencing of novel species.</title>
        <authorList>
            <person name="Heo J."/>
            <person name="Kim S.-J."/>
            <person name="Kim J.-S."/>
            <person name="Hong S.-B."/>
            <person name="Kwon S.-W."/>
        </authorList>
    </citation>
    <scope>NUCLEOTIDE SEQUENCE [LARGE SCALE GENOMIC DNA]</scope>
    <source>
        <strain evidence="2 3">CJU-R4</strain>
    </source>
</reference>
<evidence type="ECO:0000313" key="3">
    <source>
        <dbReference type="Proteomes" id="UP000501128"/>
    </source>
</evidence>
<keyword evidence="3" id="KW-1185">Reference proteome</keyword>
<feature type="transmembrane region" description="Helical" evidence="1">
    <location>
        <begin position="286"/>
        <end position="304"/>
    </location>
</feature>
<keyword evidence="1" id="KW-0812">Transmembrane</keyword>
<name>A0A7L5DNP2_9BACT</name>
<dbReference type="AlphaFoldDB" id="A0A7L5DNP2"/>
<feature type="transmembrane region" description="Helical" evidence="1">
    <location>
        <begin position="261"/>
        <end position="279"/>
    </location>
</feature>
<sequence length="571" mass="65354">MSRLYRLLALRPLTLALLLLPIGAFFVYFFALRYNIPWFDEYENIPYFLDRFLNANSFTERMAALLRPNNEHRVLYARLVVLAQYVLTGGLNFGGLMLWGNLGLVLIFWLLYNALRRANDPSADALTPRPLGNKALIGMLPVPLLLFTAQNYLLTFTAIYTLQYLAIIVLVVLTFFVLATDRPLNFGLALALGLLSTFSMGNGLLLWPAGAVMLLVQRRWVPLAVWVVVGGVGGYLYFLGYPVQQGNANGFAYVLEHPGQTLAGFLIFAGSVFDLFPILTIEPRSYLPFVMGLVLIAGLGYWLLKTVFRLSKNTSYFDVFVLGCALFVLANIGLIAVFRIRFYFGMVLHSSYRTYSLVLWSLAVVLLFSQLHESLRVRFWPGIWMLFLGVSILTYGTYVPEAIERRKHMQAMTFNQRYDDIGLGGTRNTYLARYISKLTKLMHDRRWYDLPDPTITPDEKRLLGPADRPVPTEPLQVIQRPDYIVVNNYDANYEIGINMATYLVLKSDKHTYLVLAARIRPQEYRFWRVLPGFTAAMPRDIMQPGRYRIGLFRTYLDHTQTQFTDRFVDVS</sequence>